<evidence type="ECO:0000313" key="11">
    <source>
        <dbReference type="EMBL" id="KAH3688031.1"/>
    </source>
</evidence>
<comment type="subcellular location">
    <subcellularLocation>
        <location evidence="1">Golgi apparatus membrane</location>
        <topology evidence="1">Single-pass type II membrane protein</topology>
    </subcellularLocation>
</comment>
<evidence type="ECO:0000256" key="6">
    <source>
        <dbReference type="ARBA" id="ARBA00022968"/>
    </source>
</evidence>
<dbReference type="Proteomes" id="UP000774326">
    <property type="component" value="Unassembled WGS sequence"/>
</dbReference>
<dbReference type="PANTHER" id="PTHR31646:SF1">
    <property type="entry name" value="ALPHA-1,2-MANNOSYLTRANSFERASE MNN2"/>
    <property type="match status" value="1"/>
</dbReference>
<evidence type="ECO:0000256" key="9">
    <source>
        <dbReference type="ARBA" id="ARBA00023136"/>
    </source>
</evidence>
<reference evidence="11" key="1">
    <citation type="journal article" date="2021" name="Open Biol.">
        <title>Shared evolutionary footprints suggest mitochondrial oxidative damage underlies multiple complex I losses in fungi.</title>
        <authorList>
            <person name="Schikora-Tamarit M.A."/>
            <person name="Marcet-Houben M."/>
            <person name="Nosek J."/>
            <person name="Gabaldon T."/>
        </authorList>
    </citation>
    <scope>NUCLEOTIDE SEQUENCE</scope>
    <source>
        <strain evidence="11">CBS2887</strain>
    </source>
</reference>
<keyword evidence="6" id="KW-0735">Signal-anchor</keyword>
<evidence type="ECO:0000256" key="7">
    <source>
        <dbReference type="ARBA" id="ARBA00022989"/>
    </source>
</evidence>
<dbReference type="InterPro" id="IPR029044">
    <property type="entry name" value="Nucleotide-diphossugar_trans"/>
</dbReference>
<sequence length="583" mass="66367">MIRLNQLIPLSPRAFLHSINIIPRSRRGNLILIAISLILLFFTSVLILNESLVDPVLSSLSNYRSSTSTSASLIKYLRYLQSLQDEIPTDINFLPGKQTCVECPFTESDLSQHINYEEESTKLENLKEVHSKVWEYIQNLNPKDIVSASSRSRGIVILGGGKYSIMSLLSIESLRHQGSELPIELMIPTRAEYDPYLCETLLLSRLKGRCLVLEDLIGSELWKQLDIKSYQLKSLSLMISSFNELIYLDSDNIPTRNIDLWLDAEPYTSKGFVTWPDFWSRGTSRWFYDVAGITVDRGVRVREGRWELPEPVSVSEEVSSKTPFHELKGTISDPSTESGCMLINKTTHLKTLLLSLFYNTYGPAVFYELISQGQWGQGDKETFSLASLKAGEPIWQVRSKIQRIGIDIAKGSEFDGDERIFGDWFEITKGHSIKTTAMGQVDPTDDYAEYQRVLKHNEGNLKEHFNDKKRNLGLIHANHPKLDPVTLAAKFEGVLSSGKQYRIFDCLSEKLATQSNQPEYDFELTQFRNLWKYTGCEVDLDVTSSSSSSSSGSLKYFEEFESQMPEICQYLKQHIAFLQADHH</sequence>
<gene>
    <name evidence="11" type="ORF">WICPIJ_000980</name>
</gene>
<comment type="similarity">
    <text evidence="3">Belongs to the MNN1/MNT family.</text>
</comment>
<evidence type="ECO:0000256" key="5">
    <source>
        <dbReference type="ARBA" id="ARBA00022692"/>
    </source>
</evidence>
<keyword evidence="7 10" id="KW-1133">Transmembrane helix</keyword>
<protein>
    <recommendedName>
        <fullName evidence="13">Glycosyltransferase family 71 protein</fullName>
    </recommendedName>
</protein>
<evidence type="ECO:0000313" key="12">
    <source>
        <dbReference type="Proteomes" id="UP000774326"/>
    </source>
</evidence>
<keyword evidence="8" id="KW-0333">Golgi apparatus</keyword>
<dbReference type="OrthoDB" id="430354at2759"/>
<keyword evidence="5 10" id="KW-0812">Transmembrane</keyword>
<evidence type="ECO:0000256" key="8">
    <source>
        <dbReference type="ARBA" id="ARBA00023034"/>
    </source>
</evidence>
<feature type="transmembrane region" description="Helical" evidence="10">
    <location>
        <begin position="30"/>
        <end position="48"/>
    </location>
</feature>
<comment type="caution">
    <text evidence="11">The sequence shown here is derived from an EMBL/GenBank/DDBJ whole genome shotgun (WGS) entry which is preliminary data.</text>
</comment>
<keyword evidence="4" id="KW-0808">Transferase</keyword>
<evidence type="ECO:0008006" key="13">
    <source>
        <dbReference type="Google" id="ProtNLM"/>
    </source>
</evidence>
<evidence type="ECO:0000256" key="1">
    <source>
        <dbReference type="ARBA" id="ARBA00004323"/>
    </source>
</evidence>
<dbReference type="GO" id="GO:0000026">
    <property type="term" value="F:alpha-1,2-mannosyltransferase activity"/>
    <property type="evidence" value="ECO:0007669"/>
    <property type="project" value="TreeGrafter"/>
</dbReference>
<dbReference type="SUPFAM" id="SSF53448">
    <property type="entry name" value="Nucleotide-diphospho-sugar transferases"/>
    <property type="match status" value="1"/>
</dbReference>
<dbReference type="EMBL" id="JAEUBG010000542">
    <property type="protein sequence ID" value="KAH3688031.1"/>
    <property type="molecule type" value="Genomic_DNA"/>
</dbReference>
<name>A0A9P8QCM0_WICPI</name>
<organism evidence="11 12">
    <name type="scientific">Wickerhamomyces pijperi</name>
    <name type="common">Yeast</name>
    <name type="synonym">Pichia pijperi</name>
    <dbReference type="NCBI Taxonomy" id="599730"/>
    <lineage>
        <taxon>Eukaryota</taxon>
        <taxon>Fungi</taxon>
        <taxon>Dikarya</taxon>
        <taxon>Ascomycota</taxon>
        <taxon>Saccharomycotina</taxon>
        <taxon>Saccharomycetes</taxon>
        <taxon>Phaffomycetales</taxon>
        <taxon>Wickerhamomycetaceae</taxon>
        <taxon>Wickerhamomyces</taxon>
    </lineage>
</organism>
<evidence type="ECO:0000256" key="10">
    <source>
        <dbReference type="SAM" id="Phobius"/>
    </source>
</evidence>
<accession>A0A9P8QCM0</accession>
<keyword evidence="12" id="KW-1185">Reference proteome</keyword>
<comment type="pathway">
    <text evidence="2">Protein modification; protein glycosylation.</text>
</comment>
<evidence type="ECO:0000256" key="4">
    <source>
        <dbReference type="ARBA" id="ARBA00022679"/>
    </source>
</evidence>
<dbReference type="Pfam" id="PF11051">
    <property type="entry name" value="Mannosyl_trans3"/>
    <property type="match status" value="1"/>
</dbReference>
<dbReference type="GO" id="GO:0046354">
    <property type="term" value="P:mannan biosynthetic process"/>
    <property type="evidence" value="ECO:0007669"/>
    <property type="project" value="TreeGrafter"/>
</dbReference>
<proteinExistence type="inferred from homology"/>
<dbReference type="InterPro" id="IPR022751">
    <property type="entry name" value="Alpha_mannosyltransferase"/>
</dbReference>
<dbReference type="GO" id="GO:0000139">
    <property type="term" value="C:Golgi membrane"/>
    <property type="evidence" value="ECO:0007669"/>
    <property type="project" value="UniProtKB-SubCell"/>
</dbReference>
<evidence type="ECO:0000256" key="3">
    <source>
        <dbReference type="ARBA" id="ARBA00009105"/>
    </source>
</evidence>
<dbReference type="AlphaFoldDB" id="A0A9P8QCM0"/>
<dbReference type="PANTHER" id="PTHR31646">
    <property type="entry name" value="ALPHA-1,2-MANNOSYLTRANSFERASE MNN2"/>
    <property type="match status" value="1"/>
</dbReference>
<evidence type="ECO:0000256" key="2">
    <source>
        <dbReference type="ARBA" id="ARBA00004922"/>
    </source>
</evidence>
<keyword evidence="9 10" id="KW-0472">Membrane</keyword>
<reference evidence="11" key="2">
    <citation type="submission" date="2021-01" db="EMBL/GenBank/DDBJ databases">
        <authorList>
            <person name="Schikora-Tamarit M.A."/>
        </authorList>
    </citation>
    <scope>NUCLEOTIDE SEQUENCE</scope>
    <source>
        <strain evidence="11">CBS2887</strain>
    </source>
</reference>